<evidence type="ECO:0000256" key="3">
    <source>
        <dbReference type="SAM" id="MobiDB-lite"/>
    </source>
</evidence>
<dbReference type="Pfam" id="PF03592">
    <property type="entry name" value="Terminase_2"/>
    <property type="match status" value="1"/>
</dbReference>
<dbReference type="PANTHER" id="PTHR41328">
    <property type="entry name" value="TERMINASE SMALL SUBUNIT-RELATED"/>
    <property type="match status" value="1"/>
</dbReference>
<reference evidence="4 5" key="1">
    <citation type="submission" date="2024-03" db="EMBL/GenBank/DDBJ databases">
        <title>Screening, Identification and Application of a Plant Lactobacillus Strain.</title>
        <authorList>
            <person name="Li Y.L."/>
        </authorList>
    </citation>
    <scope>NUCLEOTIDE SEQUENCE [LARGE SCALE GENOMIC DNA]</scope>
    <source>
        <strain evidence="4 5">JDB</strain>
    </source>
</reference>
<protein>
    <submittedName>
        <fullName evidence="4">Terminase small subunit</fullName>
    </submittedName>
</protein>
<keyword evidence="1" id="KW-1188">Viral release from host cell</keyword>
<comment type="caution">
    <text evidence="4">The sequence shown here is derived from an EMBL/GenBank/DDBJ whole genome shotgun (WGS) entry which is preliminary data.</text>
</comment>
<proteinExistence type="predicted"/>
<dbReference type="PANTHER" id="PTHR41328:SF2">
    <property type="entry name" value="TERMINASE SMALL SUBUNIT"/>
    <property type="match status" value="1"/>
</dbReference>
<evidence type="ECO:0000313" key="4">
    <source>
        <dbReference type="EMBL" id="MEK2607709.1"/>
    </source>
</evidence>
<sequence>MALTPKQEAFCLAYLKTGNASEAYRQAYSAKGMKPATINVKASELLTNGKVTVRLAELNQSAVTDSVMTRQRALERLSLIAETSITDILEFDQREIDGSEGPVTETIWRMKDSVEIPDVAAATIKSVTMTKFGPKIEMYDRLGAIQQLARMQGWESAQKHDHTSSDGSMSPKGKSLDDFYGDVPAQSKP</sequence>
<evidence type="ECO:0000256" key="2">
    <source>
        <dbReference type="ARBA" id="ARBA00023219"/>
    </source>
</evidence>
<name>A0ABU8ZTZ9_9PSED</name>
<keyword evidence="5" id="KW-1185">Reference proteome</keyword>
<dbReference type="InterPro" id="IPR052404">
    <property type="entry name" value="SPP1-like_terminase"/>
</dbReference>
<accession>A0ABU8ZTZ9</accession>
<gene>
    <name evidence="4" type="ORF">WLF18_01125</name>
</gene>
<dbReference type="InterPro" id="IPR005335">
    <property type="entry name" value="Terminase_ssu"/>
</dbReference>
<feature type="region of interest" description="Disordered" evidence="3">
    <location>
        <begin position="153"/>
        <end position="189"/>
    </location>
</feature>
<dbReference type="RefSeq" id="WP_340609793.1">
    <property type="nucleotide sequence ID" value="NZ_JBBNAW010000001.1"/>
</dbReference>
<evidence type="ECO:0000256" key="1">
    <source>
        <dbReference type="ARBA" id="ARBA00022612"/>
    </source>
</evidence>
<evidence type="ECO:0000313" key="5">
    <source>
        <dbReference type="Proteomes" id="UP001386972"/>
    </source>
</evidence>
<dbReference type="EMBL" id="JBBNAW010000001">
    <property type="protein sequence ID" value="MEK2607709.1"/>
    <property type="molecule type" value="Genomic_DNA"/>
</dbReference>
<dbReference type="Gene3D" id="1.10.10.1400">
    <property type="entry name" value="Terminase, small subunit, N-terminal DNA-binding domain, HTH motif"/>
    <property type="match status" value="1"/>
</dbReference>
<dbReference type="Proteomes" id="UP001386972">
    <property type="component" value="Unassembled WGS sequence"/>
</dbReference>
<dbReference type="InterPro" id="IPR038713">
    <property type="entry name" value="Terminase_Gp1_N_sf"/>
</dbReference>
<keyword evidence="2" id="KW-0231">Viral genome packaging</keyword>
<organism evidence="4 5">
    <name type="scientific">Pseudomonas shirazensis</name>
    <dbReference type="NCBI Taxonomy" id="2745494"/>
    <lineage>
        <taxon>Bacteria</taxon>
        <taxon>Pseudomonadati</taxon>
        <taxon>Pseudomonadota</taxon>
        <taxon>Gammaproteobacteria</taxon>
        <taxon>Pseudomonadales</taxon>
        <taxon>Pseudomonadaceae</taxon>
        <taxon>Pseudomonas</taxon>
    </lineage>
</organism>